<comment type="caution">
    <text evidence="3">The sequence shown here is derived from an EMBL/GenBank/DDBJ whole genome shotgun (WGS) entry which is preliminary data.</text>
</comment>
<feature type="domain" description="PAS" evidence="1">
    <location>
        <begin position="3"/>
        <end position="56"/>
    </location>
</feature>
<dbReference type="GO" id="GO:0006355">
    <property type="term" value="P:regulation of DNA-templated transcription"/>
    <property type="evidence" value="ECO:0007669"/>
    <property type="project" value="InterPro"/>
</dbReference>
<evidence type="ECO:0000259" key="2">
    <source>
        <dbReference type="PROSITE" id="PS50113"/>
    </source>
</evidence>
<dbReference type="InterPro" id="IPR000700">
    <property type="entry name" value="PAS-assoc_C"/>
</dbReference>
<organism evidence="3 4">
    <name type="scientific">Xanthobacter autotrophicus</name>
    <dbReference type="NCBI Taxonomy" id="280"/>
    <lineage>
        <taxon>Bacteria</taxon>
        <taxon>Pseudomonadati</taxon>
        <taxon>Pseudomonadota</taxon>
        <taxon>Alphaproteobacteria</taxon>
        <taxon>Hyphomicrobiales</taxon>
        <taxon>Xanthobacteraceae</taxon>
        <taxon>Xanthobacter</taxon>
    </lineage>
</organism>
<dbReference type="PROSITE" id="PS50113">
    <property type="entry name" value="PAC"/>
    <property type="match status" value="1"/>
</dbReference>
<feature type="domain" description="PAC" evidence="2">
    <location>
        <begin position="80"/>
        <end position="132"/>
    </location>
</feature>
<dbReference type="GeneID" id="95772655"/>
<protein>
    <submittedName>
        <fullName evidence="3">PAS domain S-box protein</fullName>
    </submittedName>
</protein>
<dbReference type="InterPro" id="IPR013767">
    <property type="entry name" value="PAS_fold"/>
</dbReference>
<dbReference type="InterPro" id="IPR000014">
    <property type="entry name" value="PAS"/>
</dbReference>
<dbReference type="InterPro" id="IPR052155">
    <property type="entry name" value="Biofilm_reg_signaling"/>
</dbReference>
<dbReference type="OrthoDB" id="341208at2"/>
<dbReference type="Gene3D" id="3.30.450.20">
    <property type="entry name" value="PAS domain"/>
    <property type="match status" value="1"/>
</dbReference>
<dbReference type="InterPro" id="IPR035965">
    <property type="entry name" value="PAS-like_dom_sf"/>
</dbReference>
<sequence length="148" mass="16279">MTTALDLAQLLDAVADAIVVCDQAGAITLWNTGAERMFGFAPAEALGQSLDIIIPERQRKRHWDGYDVTMRTGVTRYGTSLLRVPAVHKDGHALSIAFTVALVLSADGKPTHVAAVIRDETERWKEERNLQKRVAELEAKLKATEQAQ</sequence>
<dbReference type="AlphaFoldDB" id="A0A6C1KMC0"/>
<evidence type="ECO:0000259" key="1">
    <source>
        <dbReference type="PROSITE" id="PS50112"/>
    </source>
</evidence>
<dbReference type="PANTHER" id="PTHR44757">
    <property type="entry name" value="DIGUANYLATE CYCLASE DGCP"/>
    <property type="match status" value="1"/>
</dbReference>
<dbReference type="Proteomes" id="UP000305131">
    <property type="component" value="Unassembled WGS sequence"/>
</dbReference>
<accession>A0A6C1KMC0</accession>
<evidence type="ECO:0000313" key="3">
    <source>
        <dbReference type="EMBL" id="TLX44294.1"/>
    </source>
</evidence>
<dbReference type="PANTHER" id="PTHR44757:SF2">
    <property type="entry name" value="BIOFILM ARCHITECTURE MAINTENANCE PROTEIN MBAA"/>
    <property type="match status" value="1"/>
</dbReference>
<dbReference type="RefSeq" id="WP_138398263.1">
    <property type="nucleotide sequence ID" value="NZ_JBAFVI010000017.1"/>
</dbReference>
<dbReference type="Pfam" id="PF00989">
    <property type="entry name" value="PAS"/>
    <property type="match status" value="1"/>
</dbReference>
<reference evidence="3 4" key="1">
    <citation type="submission" date="2019-05" db="EMBL/GenBank/DDBJ databases">
        <authorList>
            <person name="Zhou X."/>
        </authorList>
    </citation>
    <scope>NUCLEOTIDE SEQUENCE [LARGE SCALE GENOMIC DNA]</scope>
    <source>
        <strain evidence="3 4">DSM 432</strain>
    </source>
</reference>
<name>A0A6C1KMC0_XANAU</name>
<dbReference type="NCBIfam" id="TIGR00229">
    <property type="entry name" value="sensory_box"/>
    <property type="match status" value="1"/>
</dbReference>
<proteinExistence type="predicted"/>
<dbReference type="SMART" id="SM00091">
    <property type="entry name" value="PAS"/>
    <property type="match status" value="1"/>
</dbReference>
<dbReference type="CDD" id="cd00130">
    <property type="entry name" value="PAS"/>
    <property type="match status" value="1"/>
</dbReference>
<evidence type="ECO:0000313" key="4">
    <source>
        <dbReference type="Proteomes" id="UP000305131"/>
    </source>
</evidence>
<dbReference type="PROSITE" id="PS50112">
    <property type="entry name" value="PAS"/>
    <property type="match status" value="1"/>
</dbReference>
<gene>
    <name evidence="3" type="ORF">FBQ73_04180</name>
</gene>
<dbReference type="EMBL" id="VAUP01000011">
    <property type="protein sequence ID" value="TLX44294.1"/>
    <property type="molecule type" value="Genomic_DNA"/>
</dbReference>
<dbReference type="SUPFAM" id="SSF55785">
    <property type="entry name" value="PYP-like sensor domain (PAS domain)"/>
    <property type="match status" value="1"/>
</dbReference>